<keyword evidence="2" id="KW-1185">Reference proteome</keyword>
<dbReference type="Proteomes" id="UP001187192">
    <property type="component" value="Unassembled WGS sequence"/>
</dbReference>
<evidence type="ECO:0000313" key="1">
    <source>
        <dbReference type="EMBL" id="GMN67485.1"/>
    </source>
</evidence>
<dbReference type="EMBL" id="BTGU01000459">
    <property type="protein sequence ID" value="GMN67485.1"/>
    <property type="molecule type" value="Genomic_DNA"/>
</dbReference>
<comment type="caution">
    <text evidence="1">The sequence shown here is derived from an EMBL/GenBank/DDBJ whole genome shotgun (WGS) entry which is preliminary data.</text>
</comment>
<sequence>MSQEIACSTRFLSTYAPAIQCVWKPKGVMCPKVDQRQHLPHQAYLTKPTSSSLPHQGKACSPRLAITGHAS</sequence>
<dbReference type="AlphaFoldDB" id="A0AA88E4K9"/>
<evidence type="ECO:0000313" key="2">
    <source>
        <dbReference type="Proteomes" id="UP001187192"/>
    </source>
</evidence>
<accession>A0AA88E4K9</accession>
<protein>
    <submittedName>
        <fullName evidence="1">Uncharacterized protein</fullName>
    </submittedName>
</protein>
<gene>
    <name evidence="1" type="ORF">TIFTF001_036540</name>
</gene>
<name>A0AA88E4K9_FICCA</name>
<organism evidence="1 2">
    <name type="scientific">Ficus carica</name>
    <name type="common">Common fig</name>
    <dbReference type="NCBI Taxonomy" id="3494"/>
    <lineage>
        <taxon>Eukaryota</taxon>
        <taxon>Viridiplantae</taxon>
        <taxon>Streptophyta</taxon>
        <taxon>Embryophyta</taxon>
        <taxon>Tracheophyta</taxon>
        <taxon>Spermatophyta</taxon>
        <taxon>Magnoliopsida</taxon>
        <taxon>eudicotyledons</taxon>
        <taxon>Gunneridae</taxon>
        <taxon>Pentapetalae</taxon>
        <taxon>rosids</taxon>
        <taxon>fabids</taxon>
        <taxon>Rosales</taxon>
        <taxon>Moraceae</taxon>
        <taxon>Ficeae</taxon>
        <taxon>Ficus</taxon>
    </lineage>
</organism>
<proteinExistence type="predicted"/>
<reference evidence="1" key="1">
    <citation type="submission" date="2023-07" db="EMBL/GenBank/DDBJ databases">
        <title>draft genome sequence of fig (Ficus carica).</title>
        <authorList>
            <person name="Takahashi T."/>
            <person name="Nishimura K."/>
        </authorList>
    </citation>
    <scope>NUCLEOTIDE SEQUENCE</scope>
</reference>